<keyword evidence="2" id="KW-1185">Reference proteome</keyword>
<accession>A0A6F8XPB2</accession>
<reference evidence="1 2" key="1">
    <citation type="submission" date="2020-03" db="EMBL/GenBank/DDBJ databases">
        <title>Whole genome shotgun sequence of Phytohabitans flavus NBRC 107702.</title>
        <authorList>
            <person name="Komaki H."/>
            <person name="Tamura T."/>
        </authorList>
    </citation>
    <scope>NUCLEOTIDE SEQUENCE [LARGE SCALE GENOMIC DNA]</scope>
    <source>
        <strain evidence="1 2">NBRC 107702</strain>
    </source>
</reference>
<name>A0A6F8XPB2_9ACTN</name>
<gene>
    <name evidence="1" type="ORF">Pflav_020750</name>
</gene>
<evidence type="ECO:0000313" key="2">
    <source>
        <dbReference type="Proteomes" id="UP000502508"/>
    </source>
</evidence>
<dbReference type="EMBL" id="AP022870">
    <property type="protein sequence ID" value="BCB75665.1"/>
    <property type="molecule type" value="Genomic_DNA"/>
</dbReference>
<dbReference type="KEGG" id="pfla:Pflav_020750"/>
<protein>
    <submittedName>
        <fullName evidence="1">Uncharacterized protein</fullName>
    </submittedName>
</protein>
<sequence>MDPDAGSADLDDILVVVGHPFGDVEVPLADWIASGPGPRPFVRPVRARSRLTGQPLPLSVIPLRYRNDERACRAIQDGLIENPWPES</sequence>
<reference evidence="1 2" key="2">
    <citation type="submission" date="2020-03" db="EMBL/GenBank/DDBJ databases">
        <authorList>
            <person name="Ichikawa N."/>
            <person name="Kimura A."/>
            <person name="Kitahashi Y."/>
            <person name="Uohara A."/>
        </authorList>
    </citation>
    <scope>NUCLEOTIDE SEQUENCE [LARGE SCALE GENOMIC DNA]</scope>
    <source>
        <strain evidence="1 2">NBRC 107702</strain>
    </source>
</reference>
<proteinExistence type="predicted"/>
<dbReference type="RefSeq" id="WP_173035569.1">
    <property type="nucleotide sequence ID" value="NZ_AP022870.1"/>
</dbReference>
<dbReference type="AlphaFoldDB" id="A0A6F8XPB2"/>
<organism evidence="1 2">
    <name type="scientific">Phytohabitans flavus</name>
    <dbReference type="NCBI Taxonomy" id="1076124"/>
    <lineage>
        <taxon>Bacteria</taxon>
        <taxon>Bacillati</taxon>
        <taxon>Actinomycetota</taxon>
        <taxon>Actinomycetes</taxon>
        <taxon>Micromonosporales</taxon>
        <taxon>Micromonosporaceae</taxon>
    </lineage>
</organism>
<evidence type="ECO:0000313" key="1">
    <source>
        <dbReference type="EMBL" id="BCB75665.1"/>
    </source>
</evidence>
<dbReference type="Proteomes" id="UP000502508">
    <property type="component" value="Chromosome"/>
</dbReference>